<dbReference type="InterPro" id="IPR008966">
    <property type="entry name" value="Adhesion_dom_sf"/>
</dbReference>
<feature type="signal peptide" evidence="5">
    <location>
        <begin position="1"/>
        <end position="24"/>
    </location>
</feature>
<dbReference type="GO" id="GO:0009289">
    <property type="term" value="C:pilus"/>
    <property type="evidence" value="ECO:0007669"/>
    <property type="project" value="UniProtKB-SubCell"/>
</dbReference>
<evidence type="ECO:0000256" key="1">
    <source>
        <dbReference type="ARBA" id="ARBA00004561"/>
    </source>
</evidence>
<dbReference type="GeneID" id="58048049"/>
<dbReference type="GO" id="GO:0043709">
    <property type="term" value="P:cell adhesion involved in single-species biofilm formation"/>
    <property type="evidence" value="ECO:0007669"/>
    <property type="project" value="TreeGrafter"/>
</dbReference>
<name>A0A0T9N652_YERIN</name>
<dbReference type="EMBL" id="CP046294">
    <property type="protein sequence ID" value="QGR71954.1"/>
    <property type="molecule type" value="Genomic_DNA"/>
</dbReference>
<dbReference type="Gene3D" id="2.60.40.1090">
    <property type="entry name" value="Fimbrial-type adhesion domain"/>
    <property type="match status" value="1"/>
</dbReference>
<evidence type="ECO:0000313" key="9">
    <source>
        <dbReference type="Proteomes" id="UP000038750"/>
    </source>
</evidence>
<gene>
    <name evidence="6" type="primary">hifA_2</name>
    <name evidence="6" type="ORF">ERS008530_04773</name>
    <name evidence="7" type="ORF">FOC37_05980</name>
    <name evidence="8" type="ORF">FOC37_17260</name>
</gene>
<evidence type="ECO:0000256" key="3">
    <source>
        <dbReference type="ARBA" id="ARBA00022729"/>
    </source>
</evidence>
<reference evidence="6 9" key="1">
    <citation type="submission" date="2015-03" db="EMBL/GenBank/DDBJ databases">
        <authorList>
            <person name="Murphy D."/>
        </authorList>
    </citation>
    <scope>NUCLEOTIDE SEQUENCE [LARGE SCALE GENOMIC DNA]</scope>
    <source>
        <strain evidence="6 9">BR165/97</strain>
    </source>
</reference>
<dbReference type="EMBL" id="CPZJ01000052">
    <property type="protein sequence ID" value="CNG81224.1"/>
    <property type="molecule type" value="Genomic_DNA"/>
</dbReference>
<sequence>MRKTIFSLTPAALVLLAVAGNAQATSNAQLTVTANVVASTCDVSLSTNNLDLGNYAASAFSGVATPIPASKKSFTVGLNNCDAPGAAGDKAYLVVSGPVLGGNPNMFNSTGTNTGIMLNQVATPTTYINNNEKLLVATAGSTPAAGDFNTKTLNLQAGLASTTATGISIGAVSAPILFAFAYN</sequence>
<feature type="chain" id="PRO_5006693678" evidence="5">
    <location>
        <begin position="25"/>
        <end position="183"/>
    </location>
</feature>
<dbReference type="EMBL" id="CP046294">
    <property type="protein sequence ID" value="QGR69964.1"/>
    <property type="molecule type" value="Genomic_DNA"/>
</dbReference>
<dbReference type="SUPFAM" id="SSF49401">
    <property type="entry name" value="Bacterial adhesins"/>
    <property type="match status" value="1"/>
</dbReference>
<dbReference type="OrthoDB" id="6480706at2"/>
<evidence type="ECO:0000313" key="6">
    <source>
        <dbReference type="EMBL" id="CNG81224.1"/>
    </source>
</evidence>
<dbReference type="PANTHER" id="PTHR33420:SF3">
    <property type="entry name" value="FIMBRIAL SUBUNIT ELFA"/>
    <property type="match status" value="1"/>
</dbReference>
<dbReference type="PANTHER" id="PTHR33420">
    <property type="entry name" value="FIMBRIAL SUBUNIT ELFA-RELATED"/>
    <property type="match status" value="1"/>
</dbReference>
<evidence type="ECO:0000313" key="8">
    <source>
        <dbReference type="EMBL" id="QGR71954.1"/>
    </source>
</evidence>
<evidence type="ECO:0000313" key="10">
    <source>
        <dbReference type="Proteomes" id="UP000424966"/>
    </source>
</evidence>
<dbReference type="KEGG" id="yin:CH53_320"/>
<evidence type="ECO:0000256" key="2">
    <source>
        <dbReference type="ARBA" id="ARBA00006671"/>
    </source>
</evidence>
<comment type="similarity">
    <text evidence="2">Belongs to the fimbrial protein family.</text>
</comment>
<dbReference type="KEGG" id="yin:CH53_2448"/>
<dbReference type="STRING" id="631.CH53_2448"/>
<keyword evidence="10" id="KW-1185">Reference proteome</keyword>
<dbReference type="Proteomes" id="UP000038750">
    <property type="component" value="Unassembled WGS sequence"/>
</dbReference>
<proteinExistence type="inferred from homology"/>
<comment type="subcellular location">
    <subcellularLocation>
        <location evidence="1">Fimbrium</location>
    </subcellularLocation>
</comment>
<reference evidence="7 10" key="2">
    <citation type="submission" date="2019-11" db="EMBL/GenBank/DDBJ databases">
        <title>FDA dAtabase for Regulatory Grade micrObial Sequences (FDA-ARGOS): Supporting development and validation of Infectious Disease Dx tests.</title>
        <authorList>
            <person name="Patel R."/>
            <person name="Rucinski S."/>
            <person name="Tallon L."/>
            <person name="Sadzewicz L."/>
            <person name="Vavikolanu K."/>
            <person name="Mehta A."/>
            <person name="Aluvathingal J."/>
            <person name="Nadendla S."/>
            <person name="Nandy P."/>
            <person name="Geyer C."/>
            <person name="Yan Y."/>
            <person name="Sichtig H."/>
        </authorList>
    </citation>
    <scope>NUCLEOTIDE SEQUENCE [LARGE SCALE GENOMIC DNA]</scope>
    <source>
        <strain evidence="7 10">FDAARGOS_729</strain>
    </source>
</reference>
<dbReference type="InterPro" id="IPR036937">
    <property type="entry name" value="Adhesion_dom_fimbrial_sf"/>
</dbReference>
<evidence type="ECO:0000256" key="4">
    <source>
        <dbReference type="ARBA" id="ARBA00023263"/>
    </source>
</evidence>
<evidence type="ECO:0000313" key="7">
    <source>
        <dbReference type="EMBL" id="QGR69964.1"/>
    </source>
</evidence>
<dbReference type="Proteomes" id="UP000424966">
    <property type="component" value="Chromosome"/>
</dbReference>
<evidence type="ECO:0000256" key="5">
    <source>
        <dbReference type="SAM" id="SignalP"/>
    </source>
</evidence>
<keyword evidence="4" id="KW-0281">Fimbrium</keyword>
<keyword evidence="3 5" id="KW-0732">Signal</keyword>
<accession>A0A0T9N652</accession>
<dbReference type="eggNOG" id="COG3539">
    <property type="taxonomic scope" value="Bacteria"/>
</dbReference>
<dbReference type="InterPro" id="IPR050263">
    <property type="entry name" value="Bact_Fimbrial_Adh_Pro"/>
</dbReference>
<dbReference type="AlphaFoldDB" id="A0A0T9N652"/>
<organism evidence="6 9">
    <name type="scientific">Yersinia intermedia</name>
    <dbReference type="NCBI Taxonomy" id="631"/>
    <lineage>
        <taxon>Bacteria</taxon>
        <taxon>Pseudomonadati</taxon>
        <taxon>Pseudomonadota</taxon>
        <taxon>Gammaproteobacteria</taxon>
        <taxon>Enterobacterales</taxon>
        <taxon>Yersiniaceae</taxon>
        <taxon>Yersinia</taxon>
    </lineage>
</organism>
<dbReference type="RefSeq" id="WP_042568297.1">
    <property type="nucleotide sequence ID" value="NZ_CABHXO010000073.1"/>
</dbReference>
<protein>
    <submittedName>
        <fullName evidence="6">Major pilin</fullName>
    </submittedName>
</protein>